<gene>
    <name evidence="4" type="ORF">ACFFGT_26450</name>
</gene>
<dbReference type="CDD" id="cd04301">
    <property type="entry name" value="NAT_SF"/>
    <property type="match status" value="1"/>
</dbReference>
<dbReference type="Pfam" id="PF00583">
    <property type="entry name" value="Acetyltransf_1"/>
    <property type="match status" value="1"/>
</dbReference>
<reference evidence="4 5" key="1">
    <citation type="submission" date="2024-09" db="EMBL/GenBank/DDBJ databases">
        <authorList>
            <person name="Sun Q."/>
            <person name="Mori K."/>
        </authorList>
    </citation>
    <scope>NUCLEOTIDE SEQUENCE [LARGE SCALE GENOMIC DNA]</scope>
    <source>
        <strain evidence="4 5">NCAIM B.02415</strain>
    </source>
</reference>
<dbReference type="InterPro" id="IPR016181">
    <property type="entry name" value="Acyl_CoA_acyltransferase"/>
</dbReference>
<evidence type="ECO:0000313" key="4">
    <source>
        <dbReference type="EMBL" id="MFC0517782.1"/>
    </source>
</evidence>
<dbReference type="InterPro" id="IPR051556">
    <property type="entry name" value="N-term/lysine_N-AcTrnsfr"/>
</dbReference>
<keyword evidence="1 4" id="KW-0808">Transferase</keyword>
<dbReference type="EMBL" id="JBHLTS010000076">
    <property type="protein sequence ID" value="MFC0517782.1"/>
    <property type="molecule type" value="Genomic_DNA"/>
</dbReference>
<dbReference type="InterPro" id="IPR000182">
    <property type="entry name" value="GNAT_dom"/>
</dbReference>
<dbReference type="RefSeq" id="WP_377025517.1">
    <property type="nucleotide sequence ID" value="NZ_JBHLTS010000076.1"/>
</dbReference>
<dbReference type="PANTHER" id="PTHR42919">
    <property type="entry name" value="N-ALPHA-ACETYLTRANSFERASE"/>
    <property type="match status" value="1"/>
</dbReference>
<dbReference type="PANTHER" id="PTHR42919:SF8">
    <property type="entry name" value="N-ALPHA-ACETYLTRANSFERASE 50"/>
    <property type="match status" value="1"/>
</dbReference>
<evidence type="ECO:0000256" key="1">
    <source>
        <dbReference type="ARBA" id="ARBA00022679"/>
    </source>
</evidence>
<comment type="caution">
    <text evidence="4">The sequence shown here is derived from an EMBL/GenBank/DDBJ whole genome shotgun (WGS) entry which is preliminary data.</text>
</comment>
<proteinExistence type="predicted"/>
<keyword evidence="5" id="KW-1185">Reference proteome</keyword>
<evidence type="ECO:0000256" key="2">
    <source>
        <dbReference type="ARBA" id="ARBA00023315"/>
    </source>
</evidence>
<name>A0ABV6LE71_9SPHI</name>
<dbReference type="Gene3D" id="3.40.630.30">
    <property type="match status" value="1"/>
</dbReference>
<accession>A0ABV6LE71</accession>
<dbReference type="PROSITE" id="PS51186">
    <property type="entry name" value="GNAT"/>
    <property type="match status" value="1"/>
</dbReference>
<protein>
    <submittedName>
        <fullName evidence="4">GNAT family N-acetyltransferase</fullName>
        <ecNumber evidence="4">2.3.1.-</ecNumber>
    </submittedName>
</protein>
<dbReference type="Proteomes" id="UP001589828">
    <property type="component" value="Unassembled WGS sequence"/>
</dbReference>
<evidence type="ECO:0000259" key="3">
    <source>
        <dbReference type="PROSITE" id="PS51186"/>
    </source>
</evidence>
<organism evidence="4 5">
    <name type="scientific">Mucilaginibacter angelicae</name>
    <dbReference type="NCBI Taxonomy" id="869718"/>
    <lineage>
        <taxon>Bacteria</taxon>
        <taxon>Pseudomonadati</taxon>
        <taxon>Bacteroidota</taxon>
        <taxon>Sphingobacteriia</taxon>
        <taxon>Sphingobacteriales</taxon>
        <taxon>Sphingobacteriaceae</taxon>
        <taxon>Mucilaginibacter</taxon>
    </lineage>
</organism>
<feature type="domain" description="N-acetyltransferase" evidence="3">
    <location>
        <begin position="4"/>
        <end position="173"/>
    </location>
</feature>
<sequence length="174" mass="19825">METLKIDQLTVADVAVLQQIGRQTFCETFSAVNTGENMNSYLNESFSPGKLKAELSNESSLFYVALAGTEVLGYLKLNLGQAQTEIRDNQALEIERIYVLQAYHGKKVGQLLYNKAIQVAEQINAAYVWLGVWEHNHRAISFYKKNGFVEFDRHIFRLGTDEQIDLMMKKNLVN</sequence>
<dbReference type="GO" id="GO:0016746">
    <property type="term" value="F:acyltransferase activity"/>
    <property type="evidence" value="ECO:0007669"/>
    <property type="project" value="UniProtKB-KW"/>
</dbReference>
<keyword evidence="2 4" id="KW-0012">Acyltransferase</keyword>
<dbReference type="EC" id="2.3.1.-" evidence="4"/>
<dbReference type="SUPFAM" id="SSF55729">
    <property type="entry name" value="Acyl-CoA N-acyltransferases (Nat)"/>
    <property type="match status" value="1"/>
</dbReference>
<evidence type="ECO:0000313" key="5">
    <source>
        <dbReference type="Proteomes" id="UP001589828"/>
    </source>
</evidence>